<comment type="caution">
    <text evidence="4">The sequence shown here is derived from an EMBL/GenBank/DDBJ whole genome shotgun (WGS) entry which is preliminary data.</text>
</comment>
<dbReference type="PANTHER" id="PTHR33121:SF70">
    <property type="entry name" value="SIGNALING PROTEIN YKOW"/>
    <property type="match status" value="1"/>
</dbReference>
<dbReference type="InterPro" id="IPR001633">
    <property type="entry name" value="EAL_dom"/>
</dbReference>
<dbReference type="AlphaFoldDB" id="A0A4Q1AM94"/>
<feature type="domain" description="EAL" evidence="2">
    <location>
        <begin position="393"/>
        <end position="635"/>
    </location>
</feature>
<feature type="domain" description="GGDEF" evidence="3">
    <location>
        <begin position="250"/>
        <end position="387"/>
    </location>
</feature>
<dbReference type="SMART" id="SM00052">
    <property type="entry name" value="EAL"/>
    <property type="match status" value="1"/>
</dbReference>
<evidence type="ECO:0000259" key="3">
    <source>
        <dbReference type="PROSITE" id="PS50887"/>
    </source>
</evidence>
<dbReference type="GO" id="GO:0071111">
    <property type="term" value="F:cyclic-guanylate-specific phosphodiesterase activity"/>
    <property type="evidence" value="ECO:0007669"/>
    <property type="project" value="InterPro"/>
</dbReference>
<proteinExistence type="predicted"/>
<sequence length="635" mass="73568">MKTKSITKNPKYLILFSLFMSLCMGLLLYGTIKLEKKLSSKMLEISISDVISISQNSSEAIYWLLKDSKNYVKDIKENVELHTKIERFLTILLTKNIKYSYLVYRDKNGIFRFLVDGTKGEEKAFINQKFDVDNPKWLEIYETKNPQLIKQPLLHQLSITYLIPIIYENRVELILAIDFSVKKIEDINKIITVIKYIIAGIIFIILSIIIALIIQTAKYISVKHTAFVDSLTNVYNRNYLQESKDFINLSDFILAALDIDHFKQINDSYGHTVGDRILRQIADVIKHATRQNDDIVIRYGGEEFLILIKNKRKNNVLPLDTLERVFSNIQEYKFRISNTETINVTVSIGVNLVPGKSRTFQDAFKLADIALYNAKNKGRNKIEIYSNEQKDDFYMTINEIKDAIEENRVTCFYQKIIDNDTDKLSHYEALLRIISKEGTIITPDKILPVIKGTFISRNITKRVLKICYEKLKTNPDLALNVNLNPQDIINDSILSILKDYGKDKNISTRLGIEIVESEDIVNYKDAKTNLLILKELGYKIYIDDFGSGYSNFIYLTEIKTDFIKIDGNIIKKILEDDISFLVVKSIVSFAKEAKIKVIAEYVSDEKIYEKIRELGIEYSQGFYFHIPEEFSKLKR</sequence>
<reference evidence="4 5" key="1">
    <citation type="submission" date="2017-10" db="EMBL/GenBank/DDBJ databases">
        <title>Genomics of the genus Arcobacter.</title>
        <authorList>
            <person name="Perez-Cataluna A."/>
            <person name="Figueras M.J."/>
        </authorList>
    </citation>
    <scope>NUCLEOTIDE SEQUENCE [LARGE SCALE GENOMIC DNA]</scope>
    <source>
        <strain evidence="4 5">CECT 8441</strain>
    </source>
</reference>
<dbReference type="CDD" id="cd01948">
    <property type="entry name" value="EAL"/>
    <property type="match status" value="1"/>
</dbReference>
<evidence type="ECO:0000259" key="2">
    <source>
        <dbReference type="PROSITE" id="PS50883"/>
    </source>
</evidence>
<dbReference type="InterPro" id="IPR035919">
    <property type="entry name" value="EAL_sf"/>
</dbReference>
<keyword evidence="1" id="KW-1133">Transmembrane helix</keyword>
<dbReference type="EMBL" id="PDKK01000008">
    <property type="protein sequence ID" value="RXK04844.1"/>
    <property type="molecule type" value="Genomic_DNA"/>
</dbReference>
<feature type="transmembrane region" description="Helical" evidence="1">
    <location>
        <begin position="193"/>
        <end position="214"/>
    </location>
</feature>
<evidence type="ECO:0008006" key="6">
    <source>
        <dbReference type="Google" id="ProtNLM"/>
    </source>
</evidence>
<gene>
    <name evidence="4" type="ORF">CRV07_09650</name>
</gene>
<dbReference type="InterPro" id="IPR000160">
    <property type="entry name" value="GGDEF_dom"/>
</dbReference>
<dbReference type="SUPFAM" id="SSF141868">
    <property type="entry name" value="EAL domain-like"/>
    <property type="match status" value="1"/>
</dbReference>
<keyword evidence="1" id="KW-0472">Membrane</keyword>
<dbReference type="RefSeq" id="WP_129087488.1">
    <property type="nucleotide sequence ID" value="NZ_CP053836.1"/>
</dbReference>
<dbReference type="InterPro" id="IPR043128">
    <property type="entry name" value="Rev_trsase/Diguanyl_cyclase"/>
</dbReference>
<dbReference type="InterPro" id="IPR029787">
    <property type="entry name" value="Nucleotide_cyclase"/>
</dbReference>
<name>A0A4Q1AM94_9BACT</name>
<accession>A0A4Q1AM94</accession>
<dbReference type="FunFam" id="3.30.70.270:FF:000001">
    <property type="entry name" value="Diguanylate cyclase domain protein"/>
    <property type="match status" value="1"/>
</dbReference>
<feature type="transmembrane region" description="Helical" evidence="1">
    <location>
        <begin position="12"/>
        <end position="32"/>
    </location>
</feature>
<dbReference type="SMART" id="SM00267">
    <property type="entry name" value="GGDEF"/>
    <property type="match status" value="1"/>
</dbReference>
<dbReference type="InterPro" id="IPR050706">
    <property type="entry name" value="Cyclic-di-GMP_PDE-like"/>
</dbReference>
<dbReference type="Pfam" id="PF00990">
    <property type="entry name" value="GGDEF"/>
    <property type="match status" value="1"/>
</dbReference>
<keyword evidence="1" id="KW-0812">Transmembrane</keyword>
<evidence type="ECO:0000256" key="1">
    <source>
        <dbReference type="SAM" id="Phobius"/>
    </source>
</evidence>
<dbReference type="PROSITE" id="PS50883">
    <property type="entry name" value="EAL"/>
    <property type="match status" value="1"/>
</dbReference>
<dbReference type="OrthoDB" id="9790732at2"/>
<protein>
    <recommendedName>
        <fullName evidence="6">GGDEF-domain containing protein</fullName>
    </recommendedName>
</protein>
<evidence type="ECO:0000313" key="4">
    <source>
        <dbReference type="EMBL" id="RXK04844.1"/>
    </source>
</evidence>
<dbReference type="PANTHER" id="PTHR33121">
    <property type="entry name" value="CYCLIC DI-GMP PHOSPHODIESTERASE PDEF"/>
    <property type="match status" value="1"/>
</dbReference>
<dbReference type="Pfam" id="PF00563">
    <property type="entry name" value="EAL"/>
    <property type="match status" value="1"/>
</dbReference>
<dbReference type="SUPFAM" id="SSF55073">
    <property type="entry name" value="Nucleotide cyclase"/>
    <property type="match status" value="1"/>
</dbReference>
<organism evidence="4 5">
    <name type="scientific">Halarcobacter ebronensis</name>
    <dbReference type="NCBI Taxonomy" id="1462615"/>
    <lineage>
        <taxon>Bacteria</taxon>
        <taxon>Pseudomonadati</taxon>
        <taxon>Campylobacterota</taxon>
        <taxon>Epsilonproteobacteria</taxon>
        <taxon>Campylobacterales</taxon>
        <taxon>Arcobacteraceae</taxon>
        <taxon>Halarcobacter</taxon>
    </lineage>
</organism>
<dbReference type="Proteomes" id="UP000289758">
    <property type="component" value="Unassembled WGS sequence"/>
</dbReference>
<evidence type="ECO:0000313" key="5">
    <source>
        <dbReference type="Proteomes" id="UP000289758"/>
    </source>
</evidence>
<dbReference type="Gene3D" id="3.20.20.450">
    <property type="entry name" value="EAL domain"/>
    <property type="match status" value="1"/>
</dbReference>
<dbReference type="PROSITE" id="PS50887">
    <property type="entry name" value="GGDEF"/>
    <property type="match status" value="1"/>
</dbReference>
<keyword evidence="5" id="KW-1185">Reference proteome</keyword>
<dbReference type="Gene3D" id="3.30.70.270">
    <property type="match status" value="1"/>
</dbReference>
<dbReference type="NCBIfam" id="TIGR00254">
    <property type="entry name" value="GGDEF"/>
    <property type="match status" value="1"/>
</dbReference>
<dbReference type="CDD" id="cd01949">
    <property type="entry name" value="GGDEF"/>
    <property type="match status" value="1"/>
</dbReference>